<evidence type="ECO:0000313" key="10">
    <source>
        <dbReference type="EMBL" id="MFC7153754.1"/>
    </source>
</evidence>
<dbReference type="EMBL" id="JBHTAI010000042">
    <property type="protein sequence ID" value="MFC7153754.1"/>
    <property type="molecule type" value="Genomic_DNA"/>
</dbReference>
<dbReference type="InterPro" id="IPR039421">
    <property type="entry name" value="Type_1_exporter"/>
</dbReference>
<dbReference type="Proteomes" id="UP001596378">
    <property type="component" value="Unassembled WGS sequence"/>
</dbReference>
<dbReference type="PROSITE" id="PS00211">
    <property type="entry name" value="ABC_TRANSPORTER_1"/>
    <property type="match status" value="1"/>
</dbReference>
<organism evidence="10 11">
    <name type="scientific">Cohnella cellulosilytica</name>
    <dbReference type="NCBI Taxonomy" id="986710"/>
    <lineage>
        <taxon>Bacteria</taxon>
        <taxon>Bacillati</taxon>
        <taxon>Bacillota</taxon>
        <taxon>Bacilli</taxon>
        <taxon>Bacillales</taxon>
        <taxon>Paenibacillaceae</taxon>
        <taxon>Cohnella</taxon>
    </lineage>
</organism>
<protein>
    <submittedName>
        <fullName evidence="10">ABC transporter ATP-binding protein</fullName>
    </submittedName>
</protein>
<accession>A0ABW2FPB8</accession>
<comment type="caution">
    <text evidence="10">The sequence shown here is derived from an EMBL/GenBank/DDBJ whole genome shotgun (WGS) entry which is preliminary data.</text>
</comment>
<evidence type="ECO:0000259" key="8">
    <source>
        <dbReference type="PROSITE" id="PS50893"/>
    </source>
</evidence>
<feature type="transmembrane region" description="Helical" evidence="7">
    <location>
        <begin position="139"/>
        <end position="156"/>
    </location>
</feature>
<dbReference type="SUPFAM" id="SSF52540">
    <property type="entry name" value="P-loop containing nucleoside triphosphate hydrolases"/>
    <property type="match status" value="1"/>
</dbReference>
<keyword evidence="11" id="KW-1185">Reference proteome</keyword>
<feature type="domain" description="ABC transmembrane type-1" evidence="9">
    <location>
        <begin position="21"/>
        <end position="301"/>
    </location>
</feature>
<keyword evidence="3" id="KW-0547">Nucleotide-binding</keyword>
<dbReference type="Pfam" id="PF00005">
    <property type="entry name" value="ABC_tran"/>
    <property type="match status" value="1"/>
</dbReference>
<dbReference type="Gene3D" id="1.20.1560.10">
    <property type="entry name" value="ABC transporter type 1, transmembrane domain"/>
    <property type="match status" value="1"/>
</dbReference>
<evidence type="ECO:0000259" key="9">
    <source>
        <dbReference type="PROSITE" id="PS50929"/>
    </source>
</evidence>
<dbReference type="InterPro" id="IPR017871">
    <property type="entry name" value="ABC_transporter-like_CS"/>
</dbReference>
<proteinExistence type="predicted"/>
<evidence type="ECO:0000256" key="1">
    <source>
        <dbReference type="ARBA" id="ARBA00004651"/>
    </source>
</evidence>
<dbReference type="PROSITE" id="PS50929">
    <property type="entry name" value="ABC_TM1F"/>
    <property type="match status" value="1"/>
</dbReference>
<dbReference type="RefSeq" id="WP_378052017.1">
    <property type="nucleotide sequence ID" value="NZ_JBHMDN010000041.1"/>
</dbReference>
<evidence type="ECO:0000256" key="2">
    <source>
        <dbReference type="ARBA" id="ARBA00022692"/>
    </source>
</evidence>
<dbReference type="InterPro" id="IPR003439">
    <property type="entry name" value="ABC_transporter-like_ATP-bd"/>
</dbReference>
<comment type="subcellular location">
    <subcellularLocation>
        <location evidence="1">Cell membrane</location>
        <topology evidence="1">Multi-pass membrane protein</topology>
    </subcellularLocation>
</comment>
<dbReference type="Gene3D" id="3.40.50.300">
    <property type="entry name" value="P-loop containing nucleotide triphosphate hydrolases"/>
    <property type="match status" value="1"/>
</dbReference>
<evidence type="ECO:0000256" key="6">
    <source>
        <dbReference type="ARBA" id="ARBA00023136"/>
    </source>
</evidence>
<evidence type="ECO:0000256" key="7">
    <source>
        <dbReference type="SAM" id="Phobius"/>
    </source>
</evidence>
<dbReference type="GO" id="GO:0005524">
    <property type="term" value="F:ATP binding"/>
    <property type="evidence" value="ECO:0007669"/>
    <property type="project" value="UniProtKB-KW"/>
</dbReference>
<reference evidence="11" key="1">
    <citation type="journal article" date="2019" name="Int. J. Syst. Evol. Microbiol.">
        <title>The Global Catalogue of Microorganisms (GCM) 10K type strain sequencing project: providing services to taxonomists for standard genome sequencing and annotation.</title>
        <authorList>
            <consortium name="The Broad Institute Genomics Platform"/>
            <consortium name="The Broad Institute Genome Sequencing Center for Infectious Disease"/>
            <person name="Wu L."/>
            <person name="Ma J."/>
        </authorList>
    </citation>
    <scope>NUCLEOTIDE SEQUENCE [LARGE SCALE GENOMIC DNA]</scope>
    <source>
        <strain evidence="11">KCTC 12907</strain>
    </source>
</reference>
<dbReference type="PANTHER" id="PTHR24221">
    <property type="entry name" value="ATP-BINDING CASSETTE SUB-FAMILY B"/>
    <property type="match status" value="1"/>
</dbReference>
<evidence type="ECO:0000256" key="4">
    <source>
        <dbReference type="ARBA" id="ARBA00022840"/>
    </source>
</evidence>
<dbReference type="SMART" id="SM00382">
    <property type="entry name" value="AAA"/>
    <property type="match status" value="1"/>
</dbReference>
<gene>
    <name evidence="10" type="ORF">ACFQMJ_34950</name>
</gene>
<dbReference type="InterPro" id="IPR036640">
    <property type="entry name" value="ABC1_TM_sf"/>
</dbReference>
<evidence type="ECO:0000313" key="11">
    <source>
        <dbReference type="Proteomes" id="UP001596378"/>
    </source>
</evidence>
<feature type="transmembrane region" description="Helical" evidence="7">
    <location>
        <begin position="250"/>
        <end position="269"/>
    </location>
</feature>
<feature type="domain" description="ABC transporter" evidence="8">
    <location>
        <begin position="334"/>
        <end position="567"/>
    </location>
</feature>
<sequence>MLRFIKKMLDLADEFSGKLKLAFVLSFIESLLSNAPIFAALFVFTRLLDGTLTAADAWLGGAALLAAIVFRCLLRRWFIALQSGTGYDICARERIGIGDRFKRFPMSYFTEGNIGNVSSAVSIDLLFIEEHGMGAMDRVVNGYVGLAIGCAMLLLIDWRIGLVSVALSAIAMLSLEKLQKVGKRHSRIRQEQQSALTSTVLEYVQGISVIKAFHMIGDKARSLQETIRQTRDRAIDFENKFAPPSFRYQTWFSLLTALTIFMAACFSFYGTMNTAVMLMLFIYVFYMFLPIKSLAGLTSQIRVMEAGLERYERLKQTTIMDEDGRDVRLERFDVAFHNVSFAYEARDTLREISFTVPEKSMTALVGMSGSGKTTIANLIVRFWDVQLGEVKIGGVNVKEMTCESLLRHISMVFQKVYLFHDTIFNNIRFGKPDATFEEVVEAAKKSRCHDFIVNLEDGYDTVVGEGGGSLSGGEKQRISIARAILKDAPIILLDEATASVDPDNERHIQAAINELVRNKTLIVIAHRLSTIRSADQILVMDDGKLVQKGTHEQLIRDTGPYSRLWEKRQMARSWKIAARTETVTETART</sequence>
<dbReference type="InterPro" id="IPR011527">
    <property type="entry name" value="ABC1_TM_dom"/>
</dbReference>
<dbReference type="PROSITE" id="PS50893">
    <property type="entry name" value="ABC_TRANSPORTER_2"/>
    <property type="match status" value="1"/>
</dbReference>
<dbReference type="PANTHER" id="PTHR24221:SF397">
    <property type="entry name" value="ABC TRANSPORTER, ATP-BINDING TRANSMEMBRANE PROTEIN"/>
    <property type="match status" value="1"/>
</dbReference>
<keyword evidence="4 10" id="KW-0067">ATP-binding</keyword>
<dbReference type="SUPFAM" id="SSF90123">
    <property type="entry name" value="ABC transporter transmembrane region"/>
    <property type="match status" value="1"/>
</dbReference>
<evidence type="ECO:0000256" key="5">
    <source>
        <dbReference type="ARBA" id="ARBA00022989"/>
    </source>
</evidence>
<evidence type="ECO:0000256" key="3">
    <source>
        <dbReference type="ARBA" id="ARBA00022741"/>
    </source>
</evidence>
<keyword evidence="6 7" id="KW-0472">Membrane</keyword>
<feature type="transmembrane region" description="Helical" evidence="7">
    <location>
        <begin position="21"/>
        <end position="45"/>
    </location>
</feature>
<keyword evidence="5 7" id="KW-1133">Transmembrane helix</keyword>
<dbReference type="InterPro" id="IPR027417">
    <property type="entry name" value="P-loop_NTPase"/>
</dbReference>
<name>A0ABW2FPB8_9BACL</name>
<feature type="transmembrane region" description="Helical" evidence="7">
    <location>
        <begin position="57"/>
        <end position="74"/>
    </location>
</feature>
<dbReference type="Pfam" id="PF00664">
    <property type="entry name" value="ABC_membrane"/>
    <property type="match status" value="1"/>
</dbReference>
<keyword evidence="2 7" id="KW-0812">Transmembrane</keyword>
<dbReference type="InterPro" id="IPR003593">
    <property type="entry name" value="AAA+_ATPase"/>
</dbReference>
<feature type="transmembrane region" description="Helical" evidence="7">
    <location>
        <begin position="275"/>
        <end position="295"/>
    </location>
</feature>